<dbReference type="Pfam" id="PF13305">
    <property type="entry name" value="TetR_C_33"/>
    <property type="match status" value="1"/>
</dbReference>
<evidence type="ECO:0000256" key="4">
    <source>
        <dbReference type="PROSITE-ProRule" id="PRU00335"/>
    </source>
</evidence>
<accession>A0A498DGI6</accession>
<keyword evidence="2 4" id="KW-0238">DNA-binding</keyword>
<name>A0A498DGI6_9BACI</name>
<evidence type="ECO:0000313" key="7">
    <source>
        <dbReference type="Proteomes" id="UP000270219"/>
    </source>
</evidence>
<evidence type="ECO:0000259" key="5">
    <source>
        <dbReference type="PROSITE" id="PS50977"/>
    </source>
</evidence>
<dbReference type="SUPFAM" id="SSF46689">
    <property type="entry name" value="Homeodomain-like"/>
    <property type="match status" value="1"/>
</dbReference>
<evidence type="ECO:0000256" key="1">
    <source>
        <dbReference type="ARBA" id="ARBA00023015"/>
    </source>
</evidence>
<dbReference type="PROSITE" id="PS50977">
    <property type="entry name" value="HTH_TETR_2"/>
    <property type="match status" value="1"/>
</dbReference>
<keyword evidence="7" id="KW-1185">Reference proteome</keyword>
<feature type="DNA-binding region" description="H-T-H motif" evidence="4">
    <location>
        <begin position="29"/>
        <end position="48"/>
    </location>
</feature>
<comment type="caution">
    <text evidence="6">The sequence shown here is derived from an EMBL/GenBank/DDBJ whole genome shotgun (WGS) entry which is preliminary data.</text>
</comment>
<proteinExistence type="predicted"/>
<dbReference type="InterPro" id="IPR001647">
    <property type="entry name" value="HTH_TetR"/>
</dbReference>
<dbReference type="OrthoDB" id="71867at2"/>
<dbReference type="InterPro" id="IPR036271">
    <property type="entry name" value="Tet_transcr_reg_TetR-rel_C_sf"/>
</dbReference>
<dbReference type="RefSeq" id="WP_121523510.1">
    <property type="nucleotide sequence ID" value="NZ_RCHR01000004.1"/>
</dbReference>
<keyword evidence="3" id="KW-0804">Transcription</keyword>
<reference evidence="6 7" key="1">
    <citation type="submission" date="2018-10" db="EMBL/GenBank/DDBJ databases">
        <title>Oceanobacillus sp. YLB-02 draft genome.</title>
        <authorList>
            <person name="Yu L."/>
        </authorList>
    </citation>
    <scope>NUCLEOTIDE SEQUENCE [LARGE SCALE GENOMIC DNA]</scope>
    <source>
        <strain evidence="6 7">YLB-02</strain>
    </source>
</reference>
<organism evidence="6 7">
    <name type="scientific">Oceanobacillus piezotolerans</name>
    <dbReference type="NCBI Taxonomy" id="2448030"/>
    <lineage>
        <taxon>Bacteria</taxon>
        <taxon>Bacillati</taxon>
        <taxon>Bacillota</taxon>
        <taxon>Bacilli</taxon>
        <taxon>Bacillales</taxon>
        <taxon>Bacillaceae</taxon>
        <taxon>Oceanobacillus</taxon>
    </lineage>
</organism>
<dbReference type="InterPro" id="IPR009057">
    <property type="entry name" value="Homeodomain-like_sf"/>
</dbReference>
<feature type="domain" description="HTH tetR-type" evidence="5">
    <location>
        <begin position="6"/>
        <end position="66"/>
    </location>
</feature>
<dbReference type="AlphaFoldDB" id="A0A498DGI6"/>
<evidence type="ECO:0000256" key="2">
    <source>
        <dbReference type="ARBA" id="ARBA00023125"/>
    </source>
</evidence>
<gene>
    <name evidence="6" type="ORF">D8M04_12595</name>
</gene>
<dbReference type="EMBL" id="RCHR01000004">
    <property type="protein sequence ID" value="RLL43752.1"/>
    <property type="molecule type" value="Genomic_DNA"/>
</dbReference>
<keyword evidence="1" id="KW-0805">Transcription regulation</keyword>
<dbReference type="InterPro" id="IPR025996">
    <property type="entry name" value="MT1864/Rv1816-like_C"/>
</dbReference>
<evidence type="ECO:0000256" key="3">
    <source>
        <dbReference type="ARBA" id="ARBA00023163"/>
    </source>
</evidence>
<evidence type="ECO:0000313" key="6">
    <source>
        <dbReference type="EMBL" id="RLL43752.1"/>
    </source>
</evidence>
<dbReference type="Gene3D" id="1.10.10.60">
    <property type="entry name" value="Homeodomain-like"/>
    <property type="match status" value="1"/>
</dbReference>
<dbReference type="Gene3D" id="1.10.357.10">
    <property type="entry name" value="Tetracycline Repressor, domain 2"/>
    <property type="match status" value="1"/>
</dbReference>
<dbReference type="Proteomes" id="UP000270219">
    <property type="component" value="Unassembled WGS sequence"/>
</dbReference>
<protein>
    <submittedName>
        <fullName evidence="6">TetR/AcrR family transcriptional regulator</fullName>
    </submittedName>
</protein>
<sequence>MSYRAGLDKQKILETAIDIADKEGIDALTIAALAKKFSVRSPSLYNHINGLEELRNELSLYGLNELYQRLDRSVIGKQKGEAVHSMADAYLTFAESHPGLYRFTLTAPDPNDTSKLETGNNIIALISEVLRDYGLEEKAVIHAVRGLRSILHGFVTLEQIEAFKLPISIKESLHITINSFLNGLQETGYC</sequence>
<dbReference type="GO" id="GO:0003677">
    <property type="term" value="F:DNA binding"/>
    <property type="evidence" value="ECO:0007669"/>
    <property type="project" value="UniProtKB-UniRule"/>
</dbReference>
<dbReference type="SUPFAM" id="SSF48498">
    <property type="entry name" value="Tetracyclin repressor-like, C-terminal domain"/>
    <property type="match status" value="1"/>
</dbReference>